<comment type="subcellular location">
    <subcellularLocation>
        <location evidence="3">Secreted</location>
    </subcellularLocation>
</comment>
<keyword evidence="8 19" id="KW-0479">Metal-binding</keyword>
<feature type="binding site" evidence="19">
    <location>
        <position position="219"/>
    </location>
    <ligand>
        <name>Zn(2+)</name>
        <dbReference type="ChEBI" id="CHEBI:29105"/>
        <note>catalytic</note>
    </ligand>
</feature>
<comment type="similarity">
    <text evidence="4">Belongs to the peptidase M10B family.</text>
</comment>
<evidence type="ECO:0000256" key="8">
    <source>
        <dbReference type="ARBA" id="ARBA00022723"/>
    </source>
</evidence>
<gene>
    <name evidence="21" type="primary">prtS</name>
</gene>
<evidence type="ECO:0000256" key="15">
    <source>
        <dbReference type="ARBA" id="ARBA00068475"/>
    </source>
</evidence>
<evidence type="ECO:0000256" key="1">
    <source>
        <dbReference type="ARBA" id="ARBA00001609"/>
    </source>
</evidence>
<comment type="cofactor">
    <cofactor evidence="2">
        <name>Ca(2+)</name>
        <dbReference type="ChEBI" id="CHEBI:29108"/>
    </cofactor>
</comment>
<sequence length="504" mass="53966">MSICLIDINQVMSGIEPMQSTKKAIEITESSLAAATTGYDAVDDLLHYHERGNGIQINGKDSFSNEQAGLFITRENQTWNGYKVFGQPVKLTFSFPDYKFSSTNVAGDTGLSKFSAEQQQQAKLSLQSWADVANITFTEVAAGQKANITFGNYSQDRPGHYDYGTQAYAFLPNTIWQGQDLGGQTWYNVNQSNVKHPATEDYGRQTFTHEIGHALGLSHPGDYNAGEGNPTYNDVTYAEDTRQFSLMSYWSETNTGGDNGGHYAAAPLLDDIAAIQHLYGANLSTRTGDTVYGFNSNTGRDFLSTTSNSQKVIFAAWDAGGNDTFDFSGYTANQRINLNEKSFSDVGGLKGNVSIAAGVTIENAIGGSGNDVIVGNAANNVLKGGAGNDVLFGGGGADELWGGAGKDIFVFSAASDSAPGASDWIRDFQKGIDKIDLSFFNKEANSSDFIHFVDHFSGTAGEALLSYNASSNVTDLSVNIGGHQAPDFLVKIVGQVDVATDFIV</sequence>
<evidence type="ECO:0000256" key="2">
    <source>
        <dbReference type="ARBA" id="ARBA00001913"/>
    </source>
</evidence>
<keyword evidence="12" id="KW-0106">Calcium</keyword>
<dbReference type="FunFam" id="3.40.390.10:FF:000046">
    <property type="entry name" value="Serralysin"/>
    <property type="match status" value="1"/>
</dbReference>
<evidence type="ECO:0000259" key="20">
    <source>
        <dbReference type="SMART" id="SM00235"/>
    </source>
</evidence>
<dbReference type="SMR" id="A0A346M6V2"/>
<dbReference type="FunFam" id="2.150.10.10:FF:000001">
    <property type="entry name" value="Serralysin"/>
    <property type="match status" value="1"/>
</dbReference>
<dbReference type="InterPro" id="IPR016294">
    <property type="entry name" value="Pept_M10B"/>
</dbReference>
<dbReference type="AlphaFoldDB" id="A0A346M6V2"/>
<reference evidence="21" key="2">
    <citation type="submission" date="2017-09" db="EMBL/GenBank/DDBJ databases">
        <authorList>
            <person name="Ehlers B."/>
            <person name="Leendertz F.H."/>
        </authorList>
    </citation>
    <scope>NUCLEOTIDE SEQUENCE</scope>
    <source>
        <strain evidence="21">K904</strain>
    </source>
</reference>
<evidence type="ECO:0000256" key="7">
    <source>
        <dbReference type="ARBA" id="ARBA00022670"/>
    </source>
</evidence>
<dbReference type="EC" id="3.4.24.40" evidence="5"/>
<feature type="binding site" evidence="19">
    <location>
        <position position="213"/>
    </location>
    <ligand>
        <name>Zn(2+)</name>
        <dbReference type="ChEBI" id="CHEBI:29105"/>
        <note>catalytic</note>
    </ligand>
</feature>
<reference evidence="21" key="1">
    <citation type="journal article" date="2015" name="Infect. Immun.">
        <title>Identification of SlpB, a Cytotoxic Protease from Serratia marcescens.</title>
        <authorList>
            <person name="Shanks R.M."/>
            <person name="Stella N.A."/>
            <person name="Hunt K.M."/>
            <person name="Brothers K.M."/>
            <person name="Zhang L."/>
            <person name="Thibodeau P.H."/>
        </authorList>
    </citation>
    <scope>NUCLEOTIDE SEQUENCE</scope>
    <source>
        <strain evidence="21">K904</strain>
    </source>
</reference>
<evidence type="ECO:0000256" key="4">
    <source>
        <dbReference type="ARBA" id="ARBA00009490"/>
    </source>
</evidence>
<evidence type="ECO:0000256" key="10">
    <source>
        <dbReference type="ARBA" id="ARBA00022801"/>
    </source>
</evidence>
<keyword evidence="11 19" id="KW-0862">Zinc</keyword>
<dbReference type="Pfam" id="PF08548">
    <property type="entry name" value="Peptidase_M10_C"/>
    <property type="match status" value="1"/>
</dbReference>
<protein>
    <recommendedName>
        <fullName evidence="15">Serralysin</fullName>
        <ecNumber evidence="5">3.4.24.40</ecNumber>
    </recommendedName>
    <alternativeName>
        <fullName evidence="16">Extracellular metalloproteinase</fullName>
    </alternativeName>
    <alternativeName>
        <fullName evidence="17">Zinc proteinase</fullName>
    </alternativeName>
</protein>
<evidence type="ECO:0000256" key="3">
    <source>
        <dbReference type="ARBA" id="ARBA00004613"/>
    </source>
</evidence>
<keyword evidence="13 21" id="KW-0482">Metalloprotease</keyword>
<keyword evidence="9" id="KW-0677">Repeat</keyword>
<dbReference type="PRINTS" id="PR00313">
    <property type="entry name" value="CABNDNGRPT"/>
</dbReference>
<dbReference type="Gene3D" id="2.150.10.10">
    <property type="entry name" value="Serralysin-like metalloprotease, C-terminal"/>
    <property type="match status" value="1"/>
</dbReference>
<dbReference type="InterPro" id="IPR006026">
    <property type="entry name" value="Peptidase_Metallo"/>
</dbReference>
<organism evidence="21">
    <name type="scientific">Serratia marcescens</name>
    <dbReference type="NCBI Taxonomy" id="615"/>
    <lineage>
        <taxon>Bacteria</taxon>
        <taxon>Pseudomonadati</taxon>
        <taxon>Pseudomonadota</taxon>
        <taxon>Gammaproteobacteria</taxon>
        <taxon>Enterobacterales</taxon>
        <taxon>Yersiniaceae</taxon>
        <taxon>Serratia</taxon>
    </lineage>
</organism>
<evidence type="ECO:0000256" key="18">
    <source>
        <dbReference type="PIRSR" id="PIRSR001205-1"/>
    </source>
</evidence>
<comment type="cofactor">
    <cofactor evidence="19">
        <name>Zn(2+)</name>
        <dbReference type="ChEBI" id="CHEBI:29105"/>
    </cofactor>
    <text evidence="19">Binds 1 zinc ion per subunit.</text>
</comment>
<evidence type="ECO:0000256" key="9">
    <source>
        <dbReference type="ARBA" id="ARBA00022737"/>
    </source>
</evidence>
<evidence type="ECO:0000256" key="19">
    <source>
        <dbReference type="PIRSR" id="PIRSR001205-2"/>
    </source>
</evidence>
<evidence type="ECO:0000256" key="16">
    <source>
        <dbReference type="ARBA" id="ARBA00078660"/>
    </source>
</evidence>
<proteinExistence type="inferred from homology"/>
<dbReference type="Pfam" id="PF00353">
    <property type="entry name" value="HemolysinCabind"/>
    <property type="match status" value="1"/>
</dbReference>
<keyword evidence="14" id="KW-0865">Zymogen</keyword>
<dbReference type="InterPro" id="IPR001343">
    <property type="entry name" value="Hemolysn_Ca-bd"/>
</dbReference>
<dbReference type="SMART" id="SM00235">
    <property type="entry name" value="ZnMc"/>
    <property type="match status" value="1"/>
</dbReference>
<dbReference type="InterPro" id="IPR024079">
    <property type="entry name" value="MetalloPept_cat_dom_sf"/>
</dbReference>
<dbReference type="InterPro" id="IPR018511">
    <property type="entry name" value="Hemolysin-typ_Ca-bd_CS"/>
</dbReference>
<evidence type="ECO:0000256" key="12">
    <source>
        <dbReference type="ARBA" id="ARBA00022837"/>
    </source>
</evidence>
<dbReference type="GO" id="GO:0005615">
    <property type="term" value="C:extracellular space"/>
    <property type="evidence" value="ECO:0007669"/>
    <property type="project" value="InterPro"/>
</dbReference>
<dbReference type="InterPro" id="IPR001818">
    <property type="entry name" value="Pept_M10_metallopeptidase"/>
</dbReference>
<keyword evidence="6" id="KW-0964">Secreted</keyword>
<dbReference type="PIRSF" id="PIRSF001205">
    <property type="entry name" value="Peptidase_M10B"/>
    <property type="match status" value="1"/>
</dbReference>
<keyword evidence="10" id="KW-0378">Hydrolase</keyword>
<evidence type="ECO:0000256" key="17">
    <source>
        <dbReference type="ARBA" id="ARBA00081671"/>
    </source>
</evidence>
<dbReference type="SUPFAM" id="SSF55486">
    <property type="entry name" value="Metalloproteases ('zincins'), catalytic domain"/>
    <property type="match status" value="1"/>
</dbReference>
<dbReference type="InterPro" id="IPR013858">
    <property type="entry name" value="Peptidase_M10B_C"/>
</dbReference>
<dbReference type="InterPro" id="IPR034033">
    <property type="entry name" value="Serralysin-like"/>
</dbReference>
<dbReference type="EMBL" id="MG020512">
    <property type="protein sequence ID" value="AXQ06505.1"/>
    <property type="molecule type" value="Genomic_DNA"/>
</dbReference>
<dbReference type="PANTHER" id="PTHR10201:SF323">
    <property type="entry name" value="MATRIX METALLOPROTEINASE-21"/>
    <property type="match status" value="1"/>
</dbReference>
<dbReference type="GO" id="GO:0004222">
    <property type="term" value="F:metalloendopeptidase activity"/>
    <property type="evidence" value="ECO:0007669"/>
    <property type="project" value="InterPro"/>
</dbReference>
<dbReference type="NCBIfam" id="NF035945">
    <property type="entry name" value="Zn_serralysin"/>
    <property type="match status" value="1"/>
</dbReference>
<feature type="binding site" evidence="19">
    <location>
        <position position="209"/>
    </location>
    <ligand>
        <name>Zn(2+)</name>
        <dbReference type="ChEBI" id="CHEBI:29105"/>
        <note>catalytic</note>
    </ligand>
</feature>
<feature type="domain" description="Peptidase metallopeptidase" evidence="20">
    <location>
        <begin position="89"/>
        <end position="265"/>
    </location>
</feature>
<dbReference type="SUPFAM" id="SSF51120">
    <property type="entry name" value="beta-Roll"/>
    <property type="match status" value="1"/>
</dbReference>
<evidence type="ECO:0000256" key="13">
    <source>
        <dbReference type="ARBA" id="ARBA00023049"/>
    </source>
</evidence>
<evidence type="ECO:0000256" key="11">
    <source>
        <dbReference type="ARBA" id="ARBA00022833"/>
    </source>
</evidence>
<dbReference type="CDD" id="cd04277">
    <property type="entry name" value="ZnMc_serralysin_like"/>
    <property type="match status" value="1"/>
</dbReference>
<name>A0A346M6V2_SERMA</name>
<dbReference type="GO" id="GO:0008270">
    <property type="term" value="F:zinc ion binding"/>
    <property type="evidence" value="ECO:0007669"/>
    <property type="project" value="InterPro"/>
</dbReference>
<dbReference type="PROSITE" id="PS00330">
    <property type="entry name" value="HEMOLYSIN_CALCIUM"/>
    <property type="match status" value="1"/>
</dbReference>
<accession>A0A346M6V2</accession>
<keyword evidence="7 21" id="KW-0645">Protease</keyword>
<dbReference type="GO" id="GO:0006508">
    <property type="term" value="P:proteolysis"/>
    <property type="evidence" value="ECO:0007669"/>
    <property type="project" value="UniProtKB-KW"/>
</dbReference>
<dbReference type="Gene3D" id="3.40.390.10">
    <property type="entry name" value="Collagenase (Catalytic Domain)"/>
    <property type="match status" value="1"/>
</dbReference>
<dbReference type="GO" id="GO:0031012">
    <property type="term" value="C:extracellular matrix"/>
    <property type="evidence" value="ECO:0007669"/>
    <property type="project" value="InterPro"/>
</dbReference>
<dbReference type="Pfam" id="PF00413">
    <property type="entry name" value="Peptidase_M10"/>
    <property type="match status" value="1"/>
</dbReference>
<evidence type="ECO:0000256" key="5">
    <source>
        <dbReference type="ARBA" id="ARBA00012422"/>
    </source>
</evidence>
<evidence type="ECO:0000313" key="21">
    <source>
        <dbReference type="EMBL" id="AXQ06505.1"/>
    </source>
</evidence>
<dbReference type="PANTHER" id="PTHR10201">
    <property type="entry name" value="MATRIX METALLOPROTEINASE"/>
    <property type="match status" value="1"/>
</dbReference>
<evidence type="ECO:0000256" key="6">
    <source>
        <dbReference type="ARBA" id="ARBA00022525"/>
    </source>
</evidence>
<comment type="catalytic activity">
    <reaction evidence="1">
        <text>Preferential cleavage of bonds with hydrophobic residues in P1'.</text>
        <dbReference type="EC" id="3.4.24.40"/>
    </reaction>
</comment>
<dbReference type="InterPro" id="IPR011049">
    <property type="entry name" value="Serralysin-like_metalloprot_C"/>
</dbReference>
<evidence type="ECO:0000256" key="14">
    <source>
        <dbReference type="ARBA" id="ARBA00023145"/>
    </source>
</evidence>
<dbReference type="GO" id="GO:0005509">
    <property type="term" value="F:calcium ion binding"/>
    <property type="evidence" value="ECO:0007669"/>
    <property type="project" value="InterPro"/>
</dbReference>
<feature type="active site" evidence="18">
    <location>
        <position position="210"/>
    </location>
</feature>